<evidence type="ECO:0000256" key="3">
    <source>
        <dbReference type="SAM" id="SignalP"/>
    </source>
</evidence>
<evidence type="ECO:0000256" key="1">
    <source>
        <dbReference type="ARBA" id="ARBA00037964"/>
    </source>
</evidence>
<comment type="caution">
    <text evidence="4">The sequence shown here is derived from an EMBL/GenBank/DDBJ whole genome shotgun (WGS) entry which is preliminary data.</text>
</comment>
<dbReference type="InterPro" id="IPR052086">
    <property type="entry name" value="Mannan_Polymerase_Subunit"/>
</dbReference>
<comment type="similarity">
    <text evidence="1">Belongs to the ANP1/MMN9/VAN1 family.</text>
</comment>
<organism evidence="4 5">
    <name type="scientific">Clavispora lusitaniae</name>
    <name type="common">Candida lusitaniae</name>
    <dbReference type="NCBI Taxonomy" id="36911"/>
    <lineage>
        <taxon>Eukaryota</taxon>
        <taxon>Fungi</taxon>
        <taxon>Dikarya</taxon>
        <taxon>Ascomycota</taxon>
        <taxon>Saccharomycotina</taxon>
        <taxon>Pichiomycetes</taxon>
        <taxon>Metschnikowiaceae</taxon>
        <taxon>Clavispora</taxon>
    </lineage>
</organism>
<dbReference type="Proteomes" id="UP000195602">
    <property type="component" value="Unassembled WGS sequence"/>
</dbReference>
<reference evidence="4 5" key="1">
    <citation type="submission" date="2017-04" db="EMBL/GenBank/DDBJ databases">
        <title>Draft genome of the yeast Clavispora lusitaniae type strain CBS 6936.</title>
        <authorList>
            <person name="Durrens P."/>
            <person name="Klopp C."/>
            <person name="Biteau N."/>
            <person name="Fitton-Ouhabi V."/>
            <person name="Dementhon K."/>
            <person name="Accoceberry I."/>
            <person name="Sherman D.J."/>
            <person name="Noel T."/>
        </authorList>
    </citation>
    <scope>NUCLEOTIDE SEQUENCE [LARGE SCALE GENOMIC DNA]</scope>
    <source>
        <strain evidence="4 5">CBS 6936</strain>
    </source>
</reference>
<dbReference type="InterPro" id="IPR029044">
    <property type="entry name" value="Nucleotide-diphossugar_trans"/>
</dbReference>
<proteinExistence type="inferred from homology"/>
<dbReference type="Pfam" id="PF03452">
    <property type="entry name" value="Anp1"/>
    <property type="match status" value="1"/>
</dbReference>
<dbReference type="EMBL" id="LYUB02000011">
    <property type="protein sequence ID" value="OVF07757.1"/>
    <property type="molecule type" value="Genomic_DNA"/>
</dbReference>
<accession>A0AA91T192</accession>
<evidence type="ECO:0000313" key="4">
    <source>
        <dbReference type="EMBL" id="OVF07757.1"/>
    </source>
</evidence>
<dbReference type="PANTHER" id="PTHR43083">
    <property type="entry name" value="MANNAN POLYMERASE II"/>
    <property type="match status" value="1"/>
</dbReference>
<protein>
    <submittedName>
        <fullName evidence="4">Mannan polymerase II complex subunit</fullName>
    </submittedName>
</protein>
<sequence length="393" mass="45259">MSKRFNKYLTITLTVLLCFAFSSKLYSKYTEVYPVPETSNTASDSKIIEPIKTHNEGNEGHDPSVQNDEEKSQYQQVTTKAKDFTKDVFINNRLKSTRSQQSVLIVSSLANGNSFGSGRSFEDFVNLIRSLKYDRREVNLAFFCGTQDLYESVITETQKMFDQQSESEFGRVTLIRAPFLDSPFKASEHSPKVQRKRRRLIARARNFILFSALENEPYTLFLDADVEKFDNPEMLEHFISSGKDIIVPRVQRGKLMDYDKNSWRGERKTPSPQELEIMDRNEWSKFKFIPKDVPGKMYHLGDHLKQLKSPQSDPDLARPDYTVELDSVGGAVLFMKSLIFKQGVIFPPYYIIGTTWQREEGYDGIETEGICYAAKILGYKCWAMPNMVAQHVN</sequence>
<feature type="region of interest" description="Disordered" evidence="2">
    <location>
        <begin position="53"/>
        <end position="77"/>
    </location>
</feature>
<dbReference type="GO" id="GO:0000032">
    <property type="term" value="P:cell wall mannoprotein biosynthetic process"/>
    <property type="evidence" value="ECO:0007669"/>
    <property type="project" value="TreeGrafter"/>
</dbReference>
<dbReference type="AlphaFoldDB" id="A0AA91T192"/>
<dbReference type="GO" id="GO:0000009">
    <property type="term" value="F:alpha-1,6-mannosyltransferase activity"/>
    <property type="evidence" value="ECO:0007669"/>
    <property type="project" value="TreeGrafter"/>
</dbReference>
<dbReference type="Gene3D" id="3.90.550.10">
    <property type="entry name" value="Spore Coat Polysaccharide Biosynthesis Protein SpsA, Chain A"/>
    <property type="match status" value="1"/>
</dbReference>
<dbReference type="PANTHER" id="PTHR43083:SF6">
    <property type="entry name" value="MANNAN POLYMERASE COMPLEXES SUBUNIT MNN9"/>
    <property type="match status" value="1"/>
</dbReference>
<feature type="compositionally biased region" description="Basic and acidic residues" evidence="2">
    <location>
        <begin position="53"/>
        <end position="72"/>
    </location>
</feature>
<gene>
    <name evidence="4" type="ORF">A9F13_11g00957</name>
</gene>
<name>A0AA91T192_CLALS</name>
<dbReference type="GO" id="GO:0000136">
    <property type="term" value="C:mannan polymerase complex"/>
    <property type="evidence" value="ECO:0007669"/>
    <property type="project" value="TreeGrafter"/>
</dbReference>
<dbReference type="KEGG" id="clus:A9F13_11g00957"/>
<feature type="chain" id="PRO_5041670544" evidence="3">
    <location>
        <begin position="28"/>
        <end position="393"/>
    </location>
</feature>
<evidence type="ECO:0000256" key="2">
    <source>
        <dbReference type="SAM" id="MobiDB-lite"/>
    </source>
</evidence>
<evidence type="ECO:0000313" key="5">
    <source>
        <dbReference type="Proteomes" id="UP000195602"/>
    </source>
</evidence>
<keyword evidence="3" id="KW-0732">Signal</keyword>
<feature type="signal peptide" evidence="3">
    <location>
        <begin position="1"/>
        <end position="27"/>
    </location>
</feature>
<dbReference type="GO" id="GO:0006487">
    <property type="term" value="P:protein N-linked glycosylation"/>
    <property type="evidence" value="ECO:0007669"/>
    <property type="project" value="TreeGrafter"/>
</dbReference>